<dbReference type="SUPFAM" id="SSF55729">
    <property type="entry name" value="Acyl-CoA N-acyltransferases (Nat)"/>
    <property type="match status" value="1"/>
</dbReference>
<dbReference type="InterPro" id="IPR003447">
    <property type="entry name" value="FEMABX"/>
</dbReference>
<keyword evidence="5" id="KW-0012">Acyltransferase</keyword>
<dbReference type="AlphaFoldDB" id="A0A1F4UNI2"/>
<dbReference type="PANTHER" id="PTHR36174:SF1">
    <property type="entry name" value="LIPID II:GLYCINE GLYCYLTRANSFERASE"/>
    <property type="match status" value="1"/>
</dbReference>
<evidence type="ECO:0000256" key="4">
    <source>
        <dbReference type="ARBA" id="ARBA00022984"/>
    </source>
</evidence>
<keyword evidence="6" id="KW-0961">Cell wall biogenesis/degradation</keyword>
<evidence type="ECO:0000256" key="3">
    <source>
        <dbReference type="ARBA" id="ARBA00022960"/>
    </source>
</evidence>
<protein>
    <recommendedName>
        <fullName evidence="9">BioF2-like acetyltransferase domain-containing protein</fullName>
    </recommendedName>
</protein>
<evidence type="ECO:0000256" key="5">
    <source>
        <dbReference type="ARBA" id="ARBA00023315"/>
    </source>
</evidence>
<dbReference type="GO" id="GO:0016755">
    <property type="term" value="F:aminoacyltransferase activity"/>
    <property type="evidence" value="ECO:0007669"/>
    <property type="project" value="InterPro"/>
</dbReference>
<keyword evidence="4" id="KW-0573">Peptidoglycan synthesis</keyword>
<dbReference type="GO" id="GO:0009252">
    <property type="term" value="P:peptidoglycan biosynthetic process"/>
    <property type="evidence" value="ECO:0007669"/>
    <property type="project" value="UniProtKB-KW"/>
</dbReference>
<accession>A0A1F4UNI2</accession>
<dbReference type="EMBL" id="MEUV01000001">
    <property type="protein sequence ID" value="OGC46541.1"/>
    <property type="molecule type" value="Genomic_DNA"/>
</dbReference>
<dbReference type="PROSITE" id="PS51191">
    <property type="entry name" value="FEMABX"/>
    <property type="match status" value="1"/>
</dbReference>
<evidence type="ECO:0000256" key="2">
    <source>
        <dbReference type="ARBA" id="ARBA00022679"/>
    </source>
</evidence>
<evidence type="ECO:0000256" key="6">
    <source>
        <dbReference type="ARBA" id="ARBA00023316"/>
    </source>
</evidence>
<comment type="caution">
    <text evidence="7">The sequence shown here is derived from an EMBL/GenBank/DDBJ whole genome shotgun (WGS) entry which is preliminary data.</text>
</comment>
<dbReference type="PANTHER" id="PTHR36174">
    <property type="entry name" value="LIPID II:GLYCINE GLYCYLTRANSFERASE"/>
    <property type="match status" value="1"/>
</dbReference>
<dbReference type="Proteomes" id="UP000178615">
    <property type="component" value="Unassembled WGS sequence"/>
</dbReference>
<dbReference type="GO" id="GO:0071555">
    <property type="term" value="P:cell wall organization"/>
    <property type="evidence" value="ECO:0007669"/>
    <property type="project" value="UniProtKB-KW"/>
</dbReference>
<dbReference type="GO" id="GO:0008360">
    <property type="term" value="P:regulation of cell shape"/>
    <property type="evidence" value="ECO:0007669"/>
    <property type="project" value="UniProtKB-KW"/>
</dbReference>
<evidence type="ECO:0000256" key="1">
    <source>
        <dbReference type="ARBA" id="ARBA00009943"/>
    </source>
</evidence>
<name>A0A1F4UNI2_UNCKA</name>
<dbReference type="InterPro" id="IPR050644">
    <property type="entry name" value="PG_Glycine_Bridge_Synth"/>
</dbReference>
<gene>
    <name evidence="7" type="ORF">A2V49_00655</name>
</gene>
<dbReference type="InterPro" id="IPR016181">
    <property type="entry name" value="Acyl_CoA_acyltransferase"/>
</dbReference>
<comment type="similarity">
    <text evidence="1">Belongs to the FemABX family.</text>
</comment>
<organism evidence="7 8">
    <name type="scientific">candidate division WWE3 bacterium RBG_19FT_COMBO_34_6</name>
    <dbReference type="NCBI Taxonomy" id="1802612"/>
    <lineage>
        <taxon>Bacteria</taxon>
        <taxon>Katanobacteria</taxon>
    </lineage>
</organism>
<keyword evidence="3" id="KW-0133">Cell shape</keyword>
<dbReference type="Pfam" id="PF02388">
    <property type="entry name" value="FemAB"/>
    <property type="match status" value="1"/>
</dbReference>
<evidence type="ECO:0000313" key="8">
    <source>
        <dbReference type="Proteomes" id="UP000178615"/>
    </source>
</evidence>
<proteinExistence type="inferred from homology"/>
<evidence type="ECO:0008006" key="9">
    <source>
        <dbReference type="Google" id="ProtNLM"/>
    </source>
</evidence>
<keyword evidence="2" id="KW-0808">Transferase</keyword>
<sequence>MNYISIRQSDKWDEYLKFLGWRILKTKKGTKIAILKTFIGNVTKIQRLKKFDEQELKDIEDLCIKNKALFIKIEPMQDQDMSVLTENGYRNSAFPLSPTSTLLINLEKSEEDLWKDLSPSCRYSIKRAQREGSRVECIQNPSEEQLAVFYKIAKETSKHFKFYMQPINDLLEKRRIFKDECFLVNVYKKEDELLAGKFFVGDQKIVTYTLGGTAREGRKGKWGYALQWEAILYFKRMGYKLMDLEGVDDSRFKMFTKNWGGFSYFKEKFGGIRIEFPMPQVKYLHPFFKLLSKFMNLPL</sequence>
<reference evidence="7 8" key="1">
    <citation type="journal article" date="2016" name="Nat. Commun.">
        <title>Thousands of microbial genomes shed light on interconnected biogeochemical processes in an aquifer system.</title>
        <authorList>
            <person name="Anantharaman K."/>
            <person name="Brown C.T."/>
            <person name="Hug L.A."/>
            <person name="Sharon I."/>
            <person name="Castelle C.J."/>
            <person name="Probst A.J."/>
            <person name="Thomas B.C."/>
            <person name="Singh A."/>
            <person name="Wilkins M.J."/>
            <person name="Karaoz U."/>
            <person name="Brodie E.L."/>
            <person name="Williams K.H."/>
            <person name="Hubbard S.S."/>
            <person name="Banfield J.F."/>
        </authorList>
    </citation>
    <scope>NUCLEOTIDE SEQUENCE [LARGE SCALE GENOMIC DNA]</scope>
</reference>
<evidence type="ECO:0000313" key="7">
    <source>
        <dbReference type="EMBL" id="OGC46541.1"/>
    </source>
</evidence>
<dbReference type="Gene3D" id="3.40.630.30">
    <property type="match status" value="1"/>
</dbReference>